<dbReference type="SUPFAM" id="SSF52540">
    <property type="entry name" value="P-loop containing nucleoside triphosphate hydrolases"/>
    <property type="match status" value="1"/>
</dbReference>
<reference evidence="2 4" key="1">
    <citation type="submission" date="2019-07" db="EMBL/GenBank/DDBJ databases">
        <title>Paenibacillus ottowii sp. nov. isolated from a fermentation system processing bovine manure.</title>
        <authorList>
            <person name="Velazquez L.F."/>
            <person name="Rajbanshi S."/>
            <person name="Guan S."/>
            <person name="Hinchee M."/>
            <person name="Welsh A."/>
        </authorList>
    </citation>
    <scope>NUCLEOTIDE SEQUENCE [LARGE SCALE GENOMIC DNA]</scope>
    <source>
        <strain evidence="2 4">MS2379</strain>
    </source>
</reference>
<comment type="caution">
    <text evidence="2">The sequence shown here is derived from an EMBL/GenBank/DDBJ whole genome shotgun (WGS) entry which is preliminary data.</text>
</comment>
<feature type="domain" description="Chromosomal replication initiator protein DnaA ATPAse" evidence="1">
    <location>
        <begin position="163"/>
        <end position="266"/>
    </location>
</feature>
<dbReference type="Pfam" id="PF00308">
    <property type="entry name" value="Bac_DnaA"/>
    <property type="match status" value="1"/>
</dbReference>
<sequence>MDSVKPVMRDLLKRVETMKAQQKTSSLESQRKEKTEFFPKSYYSELEAHEGCPKCDYTGTINTFRWVEKEGYTDKHGAPMKVQVAQVEPCSCLLDRQLTKYTANSSFNYEQKQHTFKNADIDAKNAQHFAMVTKFVDNIEAHQEKGTWLYIFGDETRIKGNQSAYGTGKTYLMDCIANALAERRIPGLYVTEETLFGDIRSTYSRNSEESETEVLSRYYNVPVLMIDDLFTASYSEWAEGKLYSILNERMDKNKITIITSNYATERIHLRLPLNGRKIASRIIGQAQRIEMIGPDRREKKARDRFQLETGNEL</sequence>
<evidence type="ECO:0000313" key="2">
    <source>
        <dbReference type="EMBL" id="TQS01405.1"/>
    </source>
</evidence>
<dbReference type="Gene3D" id="3.40.50.300">
    <property type="entry name" value="P-loop containing nucleotide triphosphate hydrolases"/>
    <property type="match status" value="1"/>
</dbReference>
<dbReference type="EMBL" id="VIJZ01000001">
    <property type="protein sequence ID" value="TQS01405.1"/>
    <property type="molecule type" value="Genomic_DNA"/>
</dbReference>
<proteinExistence type="predicted"/>
<dbReference type="EMBL" id="VIJZ01000001">
    <property type="protein sequence ID" value="TQS01460.1"/>
    <property type="molecule type" value="Genomic_DNA"/>
</dbReference>
<dbReference type="PANTHER" id="PTHR30050">
    <property type="entry name" value="CHROMOSOMAL REPLICATION INITIATOR PROTEIN DNAA"/>
    <property type="match status" value="1"/>
</dbReference>
<gene>
    <name evidence="2" type="ORF">FKV70_03470</name>
    <name evidence="3" type="ORF">FKV70_03760</name>
</gene>
<name>A0ABY3BAL6_9BACL</name>
<accession>A0ABY3BAL6</accession>
<dbReference type="Proteomes" id="UP000319219">
    <property type="component" value="Unassembled WGS sequence"/>
</dbReference>
<dbReference type="InterPro" id="IPR013317">
    <property type="entry name" value="DnaA_dom"/>
</dbReference>
<dbReference type="PANTHER" id="PTHR30050:SF4">
    <property type="entry name" value="ATP-BINDING PROTEIN RV3427C IN INSERTION SEQUENCE-RELATED"/>
    <property type="match status" value="1"/>
</dbReference>
<dbReference type="CDD" id="cd00009">
    <property type="entry name" value="AAA"/>
    <property type="match status" value="1"/>
</dbReference>
<dbReference type="InterPro" id="IPR027417">
    <property type="entry name" value="P-loop_NTPase"/>
</dbReference>
<protein>
    <recommendedName>
        <fullName evidence="1">Chromosomal replication initiator protein DnaA ATPAse domain-containing protein</fullName>
    </recommendedName>
</protein>
<organism evidence="2 4">
    <name type="scientific">Paenibacillus ottowii</name>
    <dbReference type="NCBI Taxonomy" id="2315729"/>
    <lineage>
        <taxon>Bacteria</taxon>
        <taxon>Bacillati</taxon>
        <taxon>Bacillota</taxon>
        <taxon>Bacilli</taxon>
        <taxon>Bacillales</taxon>
        <taxon>Paenibacillaceae</taxon>
        <taxon>Paenibacillus</taxon>
    </lineage>
</organism>
<evidence type="ECO:0000313" key="4">
    <source>
        <dbReference type="Proteomes" id="UP000319219"/>
    </source>
</evidence>
<keyword evidence="4" id="KW-1185">Reference proteome</keyword>
<evidence type="ECO:0000259" key="1">
    <source>
        <dbReference type="Pfam" id="PF00308"/>
    </source>
</evidence>
<evidence type="ECO:0000313" key="3">
    <source>
        <dbReference type="EMBL" id="TQS01460.1"/>
    </source>
</evidence>